<dbReference type="InterPro" id="IPR055918">
    <property type="entry name" value="DUF7495"/>
</dbReference>
<keyword evidence="5" id="KW-1185">Reference proteome</keyword>
<dbReference type="KEGG" id="tps:THAPSDRAFT_24897"/>
<evidence type="ECO:0000313" key="4">
    <source>
        <dbReference type="EMBL" id="EED88980.1"/>
    </source>
</evidence>
<name>B8CCN8_THAPS</name>
<dbReference type="eggNOG" id="ENOG502R7IH">
    <property type="taxonomic scope" value="Eukaryota"/>
</dbReference>
<evidence type="ECO:0000259" key="3">
    <source>
        <dbReference type="Pfam" id="PF24325"/>
    </source>
</evidence>
<accession>B8CCN8</accession>
<dbReference type="AlphaFoldDB" id="B8CCN8"/>
<keyword evidence="2" id="KW-0472">Membrane</keyword>
<feature type="compositionally biased region" description="Low complexity" evidence="1">
    <location>
        <begin position="436"/>
        <end position="471"/>
    </location>
</feature>
<dbReference type="Pfam" id="PF24325">
    <property type="entry name" value="DUF7495"/>
    <property type="match status" value="2"/>
</dbReference>
<keyword evidence="2" id="KW-1133">Transmembrane helix</keyword>
<dbReference type="InParanoid" id="B8CCN8"/>
<dbReference type="EMBL" id="CM000649">
    <property type="protein sequence ID" value="EED88980.1"/>
    <property type="molecule type" value="Genomic_DNA"/>
</dbReference>
<keyword evidence="2" id="KW-0812">Transmembrane</keyword>
<feature type="region of interest" description="Disordered" evidence="1">
    <location>
        <begin position="77"/>
        <end position="156"/>
    </location>
</feature>
<feature type="domain" description="DUF7495" evidence="3">
    <location>
        <begin position="509"/>
        <end position="618"/>
    </location>
</feature>
<proteinExistence type="predicted"/>
<feature type="region of interest" description="Disordered" evidence="1">
    <location>
        <begin position="1"/>
        <end position="40"/>
    </location>
</feature>
<reference evidence="4 5" key="2">
    <citation type="journal article" date="2008" name="Nature">
        <title>The Phaeodactylum genome reveals the evolutionary history of diatom genomes.</title>
        <authorList>
            <person name="Bowler C."/>
            <person name="Allen A.E."/>
            <person name="Badger J.H."/>
            <person name="Grimwood J."/>
            <person name="Jabbari K."/>
            <person name="Kuo A."/>
            <person name="Maheswari U."/>
            <person name="Martens C."/>
            <person name="Maumus F."/>
            <person name="Otillar R.P."/>
            <person name="Rayko E."/>
            <person name="Salamov A."/>
            <person name="Vandepoele K."/>
            <person name="Beszteri B."/>
            <person name="Gruber A."/>
            <person name="Heijde M."/>
            <person name="Katinka M."/>
            <person name="Mock T."/>
            <person name="Valentin K."/>
            <person name="Verret F."/>
            <person name="Berges J.A."/>
            <person name="Brownlee C."/>
            <person name="Cadoret J.P."/>
            <person name="Chiovitti A."/>
            <person name="Choi C.J."/>
            <person name="Coesel S."/>
            <person name="De Martino A."/>
            <person name="Detter J.C."/>
            <person name="Durkin C."/>
            <person name="Falciatore A."/>
            <person name="Fournet J."/>
            <person name="Haruta M."/>
            <person name="Huysman M.J."/>
            <person name="Jenkins B.D."/>
            <person name="Jiroutova K."/>
            <person name="Jorgensen R.E."/>
            <person name="Joubert Y."/>
            <person name="Kaplan A."/>
            <person name="Kroger N."/>
            <person name="Kroth P.G."/>
            <person name="La Roche J."/>
            <person name="Lindquist E."/>
            <person name="Lommer M."/>
            <person name="Martin-Jezequel V."/>
            <person name="Lopez P.J."/>
            <person name="Lucas S."/>
            <person name="Mangogna M."/>
            <person name="McGinnis K."/>
            <person name="Medlin L.K."/>
            <person name="Montsant A."/>
            <person name="Oudot-Le Secq M.P."/>
            <person name="Napoli C."/>
            <person name="Obornik M."/>
            <person name="Parker M.S."/>
            <person name="Petit J.L."/>
            <person name="Porcel B.M."/>
            <person name="Poulsen N."/>
            <person name="Robison M."/>
            <person name="Rychlewski L."/>
            <person name="Rynearson T.A."/>
            <person name="Schmutz J."/>
            <person name="Shapiro H."/>
            <person name="Siaut M."/>
            <person name="Stanley M."/>
            <person name="Sussman M.R."/>
            <person name="Taylor A.R."/>
            <person name="Vardi A."/>
            <person name="von Dassow P."/>
            <person name="Vyverman W."/>
            <person name="Willis A."/>
            <person name="Wyrwicz L.S."/>
            <person name="Rokhsar D.S."/>
            <person name="Weissenbach J."/>
            <person name="Armbrust E.V."/>
            <person name="Green B.R."/>
            <person name="Van de Peer Y."/>
            <person name="Grigoriev I.V."/>
        </authorList>
    </citation>
    <scope>NUCLEOTIDE SEQUENCE [LARGE SCALE GENOMIC DNA]</scope>
    <source>
        <strain evidence="4 5">CCMP1335</strain>
    </source>
</reference>
<feature type="transmembrane region" description="Helical" evidence="2">
    <location>
        <begin position="226"/>
        <end position="244"/>
    </location>
</feature>
<organism evidence="4 5">
    <name type="scientific">Thalassiosira pseudonana</name>
    <name type="common">Marine diatom</name>
    <name type="synonym">Cyclotella nana</name>
    <dbReference type="NCBI Taxonomy" id="35128"/>
    <lineage>
        <taxon>Eukaryota</taxon>
        <taxon>Sar</taxon>
        <taxon>Stramenopiles</taxon>
        <taxon>Ochrophyta</taxon>
        <taxon>Bacillariophyta</taxon>
        <taxon>Coscinodiscophyceae</taxon>
        <taxon>Thalassiosirophycidae</taxon>
        <taxon>Thalassiosirales</taxon>
        <taxon>Thalassiosiraceae</taxon>
        <taxon>Thalassiosira</taxon>
    </lineage>
</organism>
<feature type="compositionally biased region" description="Low complexity" evidence="1">
    <location>
        <begin position="480"/>
        <end position="490"/>
    </location>
</feature>
<dbReference type="GeneID" id="7452728"/>
<feature type="region of interest" description="Disordered" evidence="1">
    <location>
        <begin position="418"/>
        <end position="499"/>
    </location>
</feature>
<evidence type="ECO:0000256" key="1">
    <source>
        <dbReference type="SAM" id="MobiDB-lite"/>
    </source>
</evidence>
<gene>
    <name evidence="4" type="ORF">THAPSDRAFT_24897</name>
</gene>
<dbReference type="PaxDb" id="35128-Thaps24897"/>
<dbReference type="HOGENOM" id="CLU_438402_0_0_1"/>
<sequence>METPNGSSDLLSSTSPTAATSSVNNNKSDDDDDPSVRTRIKDALTTNQIEHDLQQKTNQIVADYANFVSEMDMIEDNLGLNNGSSHSADDEEYDNHHQQQQQQRPMQLPRVGWGDDEENTHANNTSHRHQPQDAPETLQIPPPKSKHRHGSSSQSESIILRTLSASRNNSDGMVDLAPIPEDYSLHGGAWPSYYPGFTDCYSYDYDEDRKKVYRYRMCGRLGTRRGLIVGVVIVALLGVMVSFYRESSTQQLQQPNLNSDAANPTTSYHPPEHMKLTKEQSEMYEIISTSLHPLWFDRSSGWNGTAYLQAYQFCSSIGVNKRVPCPYTAYCPLGSAYIPLGGIKDEPNGSWAPVYNSPNAWVQVGSEGTCELYESRYGKPPMWGLTGEGDEEITRHVMCCLDAEDMDLPKLPDVNEESMASDLYSRPPSIEEDNPDSAPGSAGSDASSAAVDSSISKETPSETTTTTSEVPKVVDTHSKQQSSQTQQQSTEGVQIVDPDPLIGSYFEPVWFDRKHNWTGTTPEEGEEFCRTNAGNRSLCPYPAVCPKGPEGLPFGGIRGEKGMAQLSLWMPMLPWGNMGFQYVGVGPKNTCGYISDQSEFGDEEQYPESVTGFLMCCKVKDVQG</sequence>
<evidence type="ECO:0000313" key="5">
    <source>
        <dbReference type="Proteomes" id="UP000001449"/>
    </source>
</evidence>
<feature type="domain" description="DUF7495" evidence="3">
    <location>
        <begin position="295"/>
        <end position="401"/>
    </location>
</feature>
<reference evidence="4 5" key="1">
    <citation type="journal article" date="2004" name="Science">
        <title>The genome of the diatom Thalassiosira pseudonana: ecology, evolution, and metabolism.</title>
        <authorList>
            <person name="Armbrust E.V."/>
            <person name="Berges J.A."/>
            <person name="Bowler C."/>
            <person name="Green B.R."/>
            <person name="Martinez D."/>
            <person name="Putnam N.H."/>
            <person name="Zhou S."/>
            <person name="Allen A.E."/>
            <person name="Apt K.E."/>
            <person name="Bechner M."/>
            <person name="Brzezinski M.A."/>
            <person name="Chaal B.K."/>
            <person name="Chiovitti A."/>
            <person name="Davis A.K."/>
            <person name="Demarest M.S."/>
            <person name="Detter J.C."/>
            <person name="Glavina T."/>
            <person name="Goodstein D."/>
            <person name="Hadi M.Z."/>
            <person name="Hellsten U."/>
            <person name="Hildebrand M."/>
            <person name="Jenkins B.D."/>
            <person name="Jurka J."/>
            <person name="Kapitonov V.V."/>
            <person name="Kroger N."/>
            <person name="Lau W.W."/>
            <person name="Lane T.W."/>
            <person name="Larimer F.W."/>
            <person name="Lippmeier J.C."/>
            <person name="Lucas S."/>
            <person name="Medina M."/>
            <person name="Montsant A."/>
            <person name="Obornik M."/>
            <person name="Parker M.S."/>
            <person name="Palenik B."/>
            <person name="Pazour G.J."/>
            <person name="Richardson P.M."/>
            <person name="Rynearson T.A."/>
            <person name="Saito M.A."/>
            <person name="Schwartz D.C."/>
            <person name="Thamatrakoln K."/>
            <person name="Valentin K."/>
            <person name="Vardi A."/>
            <person name="Wilkerson F.P."/>
            <person name="Rokhsar D.S."/>
        </authorList>
    </citation>
    <scope>NUCLEOTIDE SEQUENCE [LARGE SCALE GENOMIC DNA]</scope>
    <source>
        <strain evidence="4 5">CCMP1335</strain>
    </source>
</reference>
<feature type="compositionally biased region" description="Low complexity" evidence="1">
    <location>
        <begin position="7"/>
        <end position="22"/>
    </location>
</feature>
<dbReference type="RefSeq" id="XP_002293971.1">
    <property type="nucleotide sequence ID" value="XM_002293935.1"/>
</dbReference>
<protein>
    <recommendedName>
        <fullName evidence="3">DUF7495 domain-containing protein</fullName>
    </recommendedName>
</protein>
<dbReference type="Proteomes" id="UP000001449">
    <property type="component" value="Chromosome 14"/>
</dbReference>
<evidence type="ECO:0000256" key="2">
    <source>
        <dbReference type="SAM" id="Phobius"/>
    </source>
</evidence>